<feature type="compositionally biased region" description="Gly residues" evidence="10">
    <location>
        <begin position="1053"/>
        <end position="1070"/>
    </location>
</feature>
<comment type="subcellular location">
    <subcellularLocation>
        <location evidence="1">Nucleus</location>
    </subcellularLocation>
</comment>
<feature type="compositionally biased region" description="Low complexity" evidence="10">
    <location>
        <begin position="1007"/>
        <end position="1027"/>
    </location>
</feature>
<name>A0A6E8V2U8_ANOCL</name>
<evidence type="ECO:0000256" key="9">
    <source>
        <dbReference type="ARBA" id="ARBA00023242"/>
    </source>
</evidence>
<protein>
    <recommendedName>
        <fullName evidence="13">Myelin transcription factor 1 domain-containing protein</fullName>
    </recommendedName>
</protein>
<feature type="region of interest" description="Disordered" evidence="10">
    <location>
        <begin position="817"/>
        <end position="836"/>
    </location>
</feature>
<evidence type="ECO:0000256" key="4">
    <source>
        <dbReference type="ARBA" id="ARBA00022737"/>
    </source>
</evidence>
<feature type="region of interest" description="Disordered" evidence="10">
    <location>
        <begin position="981"/>
        <end position="1072"/>
    </location>
</feature>
<dbReference type="FunFam" id="4.10.320.30:FF:000001">
    <property type="entry name" value="Myelin transcription factor 1-like, a"/>
    <property type="match status" value="4"/>
</dbReference>
<comment type="similarity">
    <text evidence="2">Belongs to the MYT1 family.</text>
</comment>
<dbReference type="Pfam" id="PF01530">
    <property type="entry name" value="zf-C2HC"/>
    <property type="match status" value="4"/>
</dbReference>
<keyword evidence="6" id="KW-0862">Zinc</keyword>
<dbReference type="GeneID" id="120950586"/>
<evidence type="ECO:0000256" key="7">
    <source>
        <dbReference type="ARBA" id="ARBA00023015"/>
    </source>
</evidence>
<feature type="region of interest" description="Disordered" evidence="10">
    <location>
        <begin position="1"/>
        <end position="182"/>
    </location>
</feature>
<feature type="region of interest" description="Disordered" evidence="10">
    <location>
        <begin position="1342"/>
        <end position="1400"/>
    </location>
</feature>
<dbReference type="InterPro" id="IPR036060">
    <property type="entry name" value="Znf_C2H2C_sf"/>
</dbReference>
<feature type="compositionally biased region" description="Low complexity" evidence="10">
    <location>
        <begin position="34"/>
        <end position="54"/>
    </location>
</feature>
<dbReference type="VEuPathDB" id="VectorBase:ACON000875"/>
<dbReference type="PROSITE" id="PS51802">
    <property type="entry name" value="ZF_CCHHC"/>
    <property type="match status" value="4"/>
</dbReference>
<keyword evidence="5" id="KW-0863">Zinc-finger</keyword>
<dbReference type="GO" id="GO:0000981">
    <property type="term" value="F:DNA-binding transcription factor activity, RNA polymerase II-specific"/>
    <property type="evidence" value="ECO:0007669"/>
    <property type="project" value="TreeGrafter"/>
</dbReference>
<feature type="compositionally biased region" description="Polar residues" evidence="10">
    <location>
        <begin position="993"/>
        <end position="1002"/>
    </location>
</feature>
<dbReference type="GO" id="GO:0008270">
    <property type="term" value="F:zinc ion binding"/>
    <property type="evidence" value="ECO:0007669"/>
    <property type="project" value="UniProtKB-KW"/>
</dbReference>
<feature type="compositionally biased region" description="Low complexity" evidence="10">
    <location>
        <begin position="1178"/>
        <end position="1193"/>
    </location>
</feature>
<feature type="compositionally biased region" description="Basic and acidic residues" evidence="10">
    <location>
        <begin position="1268"/>
        <end position="1286"/>
    </location>
</feature>
<dbReference type="GO" id="GO:0007399">
    <property type="term" value="P:nervous system development"/>
    <property type="evidence" value="ECO:0007669"/>
    <property type="project" value="UniProtKB-KW"/>
</dbReference>
<feature type="compositionally biased region" description="Polar residues" evidence="10">
    <location>
        <begin position="671"/>
        <end position="681"/>
    </location>
</feature>
<keyword evidence="9" id="KW-0539">Nucleus</keyword>
<evidence type="ECO:0000256" key="5">
    <source>
        <dbReference type="ARBA" id="ARBA00022771"/>
    </source>
</evidence>
<feature type="compositionally biased region" description="Low complexity" evidence="10">
    <location>
        <begin position="1299"/>
        <end position="1322"/>
    </location>
</feature>
<feature type="compositionally biased region" description="Basic and acidic residues" evidence="10">
    <location>
        <begin position="865"/>
        <end position="874"/>
    </location>
</feature>
<organism evidence="11 12">
    <name type="scientific">Anopheles coluzzii</name>
    <name type="common">African malaria mosquito</name>
    <dbReference type="NCBI Taxonomy" id="1518534"/>
    <lineage>
        <taxon>Eukaryota</taxon>
        <taxon>Metazoa</taxon>
        <taxon>Ecdysozoa</taxon>
        <taxon>Arthropoda</taxon>
        <taxon>Hexapoda</taxon>
        <taxon>Insecta</taxon>
        <taxon>Pterygota</taxon>
        <taxon>Neoptera</taxon>
        <taxon>Endopterygota</taxon>
        <taxon>Diptera</taxon>
        <taxon>Nematocera</taxon>
        <taxon>Culicoidea</taxon>
        <taxon>Culicidae</taxon>
        <taxon>Anophelinae</taxon>
        <taxon>Anopheles</taxon>
    </lineage>
</organism>
<dbReference type="InterPro" id="IPR002515">
    <property type="entry name" value="Znf_C2H2C"/>
</dbReference>
<evidence type="ECO:0000256" key="1">
    <source>
        <dbReference type="ARBA" id="ARBA00004123"/>
    </source>
</evidence>
<reference evidence="11" key="2">
    <citation type="submission" date="2020-05" db="UniProtKB">
        <authorList>
            <consortium name="EnsemblMetazoa"/>
        </authorList>
    </citation>
    <scope>IDENTIFICATION</scope>
    <source>
        <strain evidence="11">Ngousso</strain>
    </source>
</reference>
<feature type="region of interest" description="Disordered" evidence="10">
    <location>
        <begin position="591"/>
        <end position="729"/>
    </location>
</feature>
<dbReference type="PANTHER" id="PTHR10816">
    <property type="entry name" value="MYELIN TRANSCRIPTION FACTOR 1-RELATED"/>
    <property type="match status" value="1"/>
</dbReference>
<feature type="compositionally biased region" description="Low complexity" evidence="10">
    <location>
        <begin position="1376"/>
        <end position="1388"/>
    </location>
</feature>
<feature type="region of interest" description="Disordered" evidence="10">
    <location>
        <begin position="1178"/>
        <end position="1214"/>
    </location>
</feature>
<dbReference type="GO" id="GO:0000978">
    <property type="term" value="F:RNA polymerase II cis-regulatory region sequence-specific DNA binding"/>
    <property type="evidence" value="ECO:0007669"/>
    <property type="project" value="TreeGrafter"/>
</dbReference>
<dbReference type="Gene3D" id="4.10.320.30">
    <property type="match status" value="4"/>
</dbReference>
<accession>A0A6E8V2U8</accession>
<feature type="region of interest" description="Disordered" evidence="10">
    <location>
        <begin position="323"/>
        <end position="411"/>
    </location>
</feature>
<feature type="compositionally biased region" description="Low complexity" evidence="10">
    <location>
        <begin position="83"/>
        <end position="111"/>
    </location>
</feature>
<keyword evidence="4" id="KW-0677">Repeat</keyword>
<keyword evidence="12" id="KW-1185">Reference proteome</keyword>
<dbReference type="SUPFAM" id="SSF103637">
    <property type="entry name" value="CCHHC domain"/>
    <property type="match status" value="4"/>
</dbReference>
<evidence type="ECO:0008006" key="13">
    <source>
        <dbReference type="Google" id="ProtNLM"/>
    </source>
</evidence>
<feature type="compositionally biased region" description="Polar residues" evidence="10">
    <location>
        <begin position="614"/>
        <end position="626"/>
    </location>
</feature>
<feature type="compositionally biased region" description="Polar residues" evidence="10">
    <location>
        <begin position="637"/>
        <end position="648"/>
    </location>
</feature>
<evidence type="ECO:0000256" key="3">
    <source>
        <dbReference type="ARBA" id="ARBA00022723"/>
    </source>
</evidence>
<dbReference type="PANTHER" id="PTHR10816:SF15">
    <property type="entry name" value="MYELIN TRANSCRIPTION FACTOR 1-LIKE PROTEIN"/>
    <property type="match status" value="1"/>
</dbReference>
<evidence type="ECO:0000313" key="12">
    <source>
        <dbReference type="Proteomes" id="UP001105220"/>
    </source>
</evidence>
<sequence length="1452" mass="151835">MRQRSSATSRDPPLRSSAGLYGSMESVLPRNRLTSASTSKTSGGSTQYSVATAAAPPPAHFRPASGGVMHDHSRADSRISHQSLSSSIVSSSSSNSSSSSSNSNNNNGNSSATNPTRTPKHAGLKSVEQRARNKISPGPENAVTSSTSTPGASHRAGPTAPSSGSSSARAPSASSGTEPDNLASYRRYSTYTAGLKESSKCPTPGCVGLGHVTGLYSHHRSLSGCPRRDKVSSELLALHETILKCPTPGCNGRGHVSAGRNSHRSLSGCPKAAASKAAARELKYQNGLLFRQKLHTAVLNYQQLGEYHSALAVSADDVVAARDSSVPRQHAPTEAARVRQPEPAADSRLVKDLSSKHIGAPEPDSDQSRPSSDDSSPPTPVIKTERQDDTGHTTSTATTGEQPASGSRMLESSYGRDQDLARYGQIGDARHQHQHQYTTAHYDASQTLPAASGSYDLGTYTTRGYDTGAFERYDTAGYGMQKSFMYGSVYQPVQSTLDDYTAVGLSASTGPAVPPVGTVGAAAQQHDAMLPPPGPPLLKVEMPDENSSSTEPIYPRPVYHYEQPGGCAASPVHPPGYSAINLSVKVTSSEGTLRAVGSPGATPPTSERPPATDHSPNGVSSSNGQLAVNGGKDESDTQLSPKPGTSPNHIKANSPHIPSPQGHTLDLSVSRLPNSSTSPQYHQDAGTAATNARSPPTEPVDFSGPPRPLSFGFMGPPGPGYSRESTPDSAASHYLDGYRDHTGYSPHPGYGMVEYANGYPGYGSNYQACPPYGASLGPYSSVPGAGYSSSGSCYAMPPPSHIPSHDKLLKDGLSGLSRTDRQYHSNTQELKCPTPGCDGSGHATGNYSSHRSLSGCPRATKPKSKPRDGQESEPLRCPIPGCDGSGHSTGKFLSHRSASGCPIANRNRMRVMDSGVPSSADLQPQHSAKLGSMKFDGVSNSTNGCDALTNSLGQGIKKAKYSEEHLNDGGYGKPFSAMSDLVMTHSPDHDTRNGGNTANNLPNGAIGSSQGALSPSSSMSLSHLRSGTRMQDPNAQQQQQQQQQGEQRVGSDGTAGVGSGESGGAGGSSGAGEDLLSLEAEISELQRENARVESQMLRLKTDITAMETQLSHAERENETAAGRGNVTGYYDHLRNNVITMLEHVKIPSAARCDGTLATHEPPNVRLTNGEDPRLANTINSINDKNNNNTTTTIGSGKHTLHSDTDGDGNNNHRRTELGQDHLLASSHGSICCGALDKRGDELTGADPLAKDYQRSLQSTGGGGGGGGGHEHSDLARTPDRTHREPPAEEPPYDNYLSKLQSLCSSQPLTSSTTSPSTASSAANGESGSHTYTTVVSACSPMVTPQHHHHHHHQHHHLHSHHHLGAHGAGGVPPGPAAVSGMMAPHHYQPQPPHPMHHLYDGNGPIYTNLGPVPEPHPLYDTMKLSSVGGAGGGGPPVGASDGFMGMALPAPI</sequence>
<feature type="compositionally biased region" description="Low complexity" evidence="10">
    <location>
        <begin position="155"/>
        <end position="177"/>
    </location>
</feature>
<evidence type="ECO:0000256" key="2">
    <source>
        <dbReference type="ARBA" id="ARBA00010194"/>
    </source>
</evidence>
<dbReference type="VEuPathDB" id="VectorBase:ACON2_042468"/>
<keyword evidence="3" id="KW-0479">Metal-binding</keyword>
<dbReference type="RefSeq" id="XP_040224681.2">
    <property type="nucleotide sequence ID" value="XM_040368747.2"/>
</dbReference>
<feature type="compositionally biased region" description="Polar residues" evidence="10">
    <location>
        <begin position="843"/>
        <end position="852"/>
    </location>
</feature>
<evidence type="ECO:0000256" key="6">
    <source>
        <dbReference type="ARBA" id="ARBA00022833"/>
    </source>
</evidence>
<feature type="compositionally biased region" description="Basic and acidic residues" evidence="10">
    <location>
        <begin position="69"/>
        <end position="79"/>
    </location>
</feature>
<dbReference type="VEuPathDB" id="VectorBase:ACMO_008641"/>
<dbReference type="GO" id="GO:0005634">
    <property type="term" value="C:nucleus"/>
    <property type="evidence" value="ECO:0007669"/>
    <property type="project" value="UniProtKB-SubCell"/>
</dbReference>
<keyword evidence="8" id="KW-0804">Transcription</keyword>
<feature type="region of interest" description="Disordered" evidence="10">
    <location>
        <begin position="1253"/>
        <end position="1328"/>
    </location>
</feature>
<reference key="1">
    <citation type="journal article" date="2019" name="Genes (Basel)">
        <title>A High-Quality De novo Genome Assembly from a Single Mosquito Using PacBio Sequencing.</title>
        <authorList>
            <person name="Kingan S.B."/>
            <person name="Heaton H."/>
            <person name="Cudini J."/>
            <person name="Lambert C.C."/>
            <person name="Baybayan P."/>
            <person name="Galvin B.D."/>
            <person name="Durbin R."/>
            <person name="Korlach J."/>
            <person name="Lawniczak M.K.N."/>
        </authorList>
    </citation>
    <scope>NUCLEOTIDE SEQUENCE [LARGE SCALE GENOMIC DNA]</scope>
    <source>
        <strain>Mali-NIH</strain>
    </source>
</reference>
<evidence type="ECO:0000313" key="11">
    <source>
        <dbReference type="EnsemblMetazoa" id="ACON000875-PA"/>
    </source>
</evidence>
<feature type="compositionally biased region" description="Polar residues" evidence="10">
    <location>
        <begin position="142"/>
        <end position="151"/>
    </location>
</feature>
<proteinExistence type="inferred from homology"/>
<dbReference type="EnsemblMetazoa" id="ACON000875-RA">
    <property type="protein sequence ID" value="ACON000875-PA"/>
    <property type="gene ID" value="ACON000875"/>
</dbReference>
<dbReference type="Proteomes" id="UP001105220">
    <property type="component" value="Unplaced"/>
</dbReference>
<feature type="compositionally biased region" description="Basic residues" evidence="10">
    <location>
        <begin position="1345"/>
        <end position="1364"/>
    </location>
</feature>
<evidence type="ECO:0000256" key="10">
    <source>
        <dbReference type="SAM" id="MobiDB-lite"/>
    </source>
</evidence>
<feature type="region of interest" description="Disordered" evidence="10">
    <location>
        <begin position="843"/>
        <end position="881"/>
    </location>
</feature>
<evidence type="ECO:0000256" key="8">
    <source>
        <dbReference type="ARBA" id="ARBA00023163"/>
    </source>
</evidence>
<keyword evidence="7" id="KW-0805">Transcription regulation</keyword>